<feature type="compositionally biased region" description="Polar residues" evidence="1">
    <location>
        <begin position="483"/>
        <end position="506"/>
    </location>
</feature>
<keyword evidence="2" id="KW-1133">Transmembrane helix</keyword>
<protein>
    <submittedName>
        <fullName evidence="3">Uncharacterized protein</fullName>
    </submittedName>
</protein>
<dbReference type="EMBL" id="UYJE01000407">
    <property type="protein sequence ID" value="VDH93017.1"/>
    <property type="molecule type" value="Genomic_DNA"/>
</dbReference>
<feature type="compositionally biased region" description="Polar residues" evidence="1">
    <location>
        <begin position="417"/>
        <end position="426"/>
    </location>
</feature>
<proteinExistence type="predicted"/>
<organism evidence="3 4">
    <name type="scientific">Mytilus galloprovincialis</name>
    <name type="common">Mediterranean mussel</name>
    <dbReference type="NCBI Taxonomy" id="29158"/>
    <lineage>
        <taxon>Eukaryota</taxon>
        <taxon>Metazoa</taxon>
        <taxon>Spiralia</taxon>
        <taxon>Lophotrochozoa</taxon>
        <taxon>Mollusca</taxon>
        <taxon>Bivalvia</taxon>
        <taxon>Autobranchia</taxon>
        <taxon>Pteriomorphia</taxon>
        <taxon>Mytilida</taxon>
        <taxon>Mytiloidea</taxon>
        <taxon>Mytilidae</taxon>
        <taxon>Mytilinae</taxon>
        <taxon>Mytilus</taxon>
    </lineage>
</organism>
<gene>
    <name evidence="3" type="ORF">MGAL_10B036194</name>
</gene>
<accession>A0A8B6BP05</accession>
<reference evidence="3" key="1">
    <citation type="submission" date="2018-11" db="EMBL/GenBank/DDBJ databases">
        <authorList>
            <person name="Alioto T."/>
            <person name="Alioto T."/>
        </authorList>
    </citation>
    <scope>NUCLEOTIDE SEQUENCE</scope>
</reference>
<dbReference type="AlphaFoldDB" id="A0A8B6BP05"/>
<feature type="compositionally biased region" description="Polar residues" evidence="1">
    <location>
        <begin position="441"/>
        <end position="450"/>
    </location>
</feature>
<feature type="non-terminal residue" evidence="3">
    <location>
        <position position="1"/>
    </location>
</feature>
<feature type="region of interest" description="Disordered" evidence="1">
    <location>
        <begin position="467"/>
        <end position="506"/>
    </location>
</feature>
<keyword evidence="2" id="KW-0472">Membrane</keyword>
<dbReference type="OrthoDB" id="10550754at2759"/>
<keyword evidence="4" id="KW-1185">Reference proteome</keyword>
<evidence type="ECO:0000256" key="1">
    <source>
        <dbReference type="SAM" id="MobiDB-lite"/>
    </source>
</evidence>
<dbReference type="Proteomes" id="UP000596742">
    <property type="component" value="Unassembled WGS sequence"/>
</dbReference>
<evidence type="ECO:0000313" key="3">
    <source>
        <dbReference type="EMBL" id="VDH93017.1"/>
    </source>
</evidence>
<name>A0A8B6BP05_MYTGA</name>
<feature type="region of interest" description="Disordered" evidence="1">
    <location>
        <begin position="405"/>
        <end position="453"/>
    </location>
</feature>
<evidence type="ECO:0000313" key="4">
    <source>
        <dbReference type="Proteomes" id="UP000596742"/>
    </source>
</evidence>
<keyword evidence="2" id="KW-0812">Transmembrane</keyword>
<feature type="compositionally biased region" description="Basic and acidic residues" evidence="1">
    <location>
        <begin position="407"/>
        <end position="416"/>
    </location>
</feature>
<feature type="compositionally biased region" description="Basic and acidic residues" evidence="1">
    <location>
        <begin position="467"/>
        <end position="476"/>
    </location>
</feature>
<feature type="transmembrane region" description="Helical" evidence="2">
    <location>
        <begin position="333"/>
        <end position="355"/>
    </location>
</feature>
<feature type="region of interest" description="Disordered" evidence="1">
    <location>
        <begin position="304"/>
        <end position="323"/>
    </location>
</feature>
<feature type="compositionally biased region" description="Polar residues" evidence="1">
    <location>
        <begin position="314"/>
        <end position="323"/>
    </location>
</feature>
<comment type="caution">
    <text evidence="3">The sequence shown here is derived from an EMBL/GenBank/DDBJ whole genome shotgun (WGS) entry which is preliminary data.</text>
</comment>
<sequence length="506" mass="55782">IINCVYGRCPIDSAIVKYTKNCRHKQDGFACIFNDTSDNITTVKPSSESLLPPSFISASLASSFYIEATSSSLQLLSDHASTHIVSSSINTRSTSANHNDRSTQAYSTNIKTFDKVTEWSENNTLQSTPFRDSNTKSFHHNTVTSNSENMLPQLVITTAEISSKNVPQQSSIETNIHEGIKSSVSTYLQSNKESSILQTSITSEFILINESKYEVVNTSIITFLTSTKHDNIDIPTKVPPTFPVETSLWMKNSVVMQTQSNIGSSMLQTSALMYSQSKISSSTSVTLDITTALYSLIVKNKSATESNGGKRKNSSTTSYQNDKSRNQQLSTGLIVGISVSILCLFVLIIGIFGICRLRNQRAFKEKSLDFPSPINTMSQYQDIGSNSNKDTQVIEKDLTDPVVSVTDDDKPFRLTDKTSNGDTNKPNDPYATVMKKPVTTKADNTSNSKTIKSDIAHDEYSVVMKIPKKDMDKDEQTSLDVPESNNDSINQPRPISDNESGNIYNT</sequence>
<evidence type="ECO:0000256" key="2">
    <source>
        <dbReference type="SAM" id="Phobius"/>
    </source>
</evidence>